<feature type="transmembrane region" description="Helical" evidence="2">
    <location>
        <begin position="857"/>
        <end position="876"/>
    </location>
</feature>
<dbReference type="PANTHER" id="PTHR32063">
    <property type="match status" value="1"/>
</dbReference>
<keyword evidence="2" id="KW-0812">Transmembrane</keyword>
<dbReference type="PANTHER" id="PTHR32063:SF0">
    <property type="entry name" value="SWARMING MOTILITY PROTEIN SWRC"/>
    <property type="match status" value="1"/>
</dbReference>
<evidence type="ECO:0000313" key="3">
    <source>
        <dbReference type="EMBL" id="MRX74377.1"/>
    </source>
</evidence>
<feature type="transmembrane region" description="Helical" evidence="2">
    <location>
        <begin position="429"/>
        <end position="455"/>
    </location>
</feature>
<dbReference type="SUPFAM" id="SSF82714">
    <property type="entry name" value="Multidrug efflux transporter AcrB TolC docking domain, DN and DC subdomains"/>
    <property type="match status" value="2"/>
</dbReference>
<feature type="transmembrane region" description="Helical" evidence="2">
    <location>
        <begin position="958"/>
        <end position="976"/>
    </location>
</feature>
<dbReference type="Gene3D" id="3.30.70.1320">
    <property type="entry name" value="Multidrug efflux transporter AcrB pore domain like"/>
    <property type="match status" value="1"/>
</dbReference>
<dbReference type="InterPro" id="IPR027463">
    <property type="entry name" value="AcrB_DN_DC_subdom"/>
</dbReference>
<organism evidence="3 4">
    <name type="scientific">Metabacillus lacus</name>
    <dbReference type="NCBI Taxonomy" id="1983721"/>
    <lineage>
        <taxon>Bacteria</taxon>
        <taxon>Bacillati</taxon>
        <taxon>Bacillota</taxon>
        <taxon>Bacilli</taxon>
        <taxon>Bacillales</taxon>
        <taxon>Bacillaceae</taxon>
        <taxon>Metabacillus</taxon>
    </lineage>
</organism>
<evidence type="ECO:0000256" key="2">
    <source>
        <dbReference type="SAM" id="Phobius"/>
    </source>
</evidence>
<feature type="transmembrane region" description="Helical" evidence="2">
    <location>
        <begin position="358"/>
        <end position="378"/>
    </location>
</feature>
<dbReference type="Pfam" id="PF00873">
    <property type="entry name" value="ACR_tran"/>
    <property type="match status" value="1"/>
</dbReference>
<gene>
    <name evidence="3" type="ORF">GJU40_19850</name>
</gene>
<dbReference type="OrthoDB" id="9757876at2"/>
<reference evidence="3 4" key="1">
    <citation type="submission" date="2019-11" db="EMBL/GenBank/DDBJ databases">
        <title>Bacillus lacus genome.</title>
        <authorList>
            <person name="Allen C.J."/>
            <person name="Newman J.D."/>
        </authorList>
    </citation>
    <scope>NUCLEOTIDE SEQUENCE [LARGE SCALE GENOMIC DNA]</scope>
    <source>
        <strain evidence="3 4">KCTC 33946</strain>
    </source>
</reference>
<dbReference type="Gene3D" id="3.30.70.1440">
    <property type="entry name" value="Multidrug efflux transporter AcrB pore domain"/>
    <property type="match status" value="1"/>
</dbReference>
<dbReference type="GO" id="GO:0042910">
    <property type="term" value="F:xenobiotic transmembrane transporter activity"/>
    <property type="evidence" value="ECO:0007669"/>
    <property type="project" value="TreeGrafter"/>
</dbReference>
<dbReference type="Gene3D" id="3.30.2090.10">
    <property type="entry name" value="Multidrug efflux transporter AcrB TolC docking domain, DN and DC subdomains"/>
    <property type="match status" value="2"/>
</dbReference>
<feature type="transmembrane region" description="Helical" evidence="2">
    <location>
        <begin position="883"/>
        <end position="903"/>
    </location>
</feature>
<keyword evidence="2" id="KW-1133">Transmembrane helix</keyword>
<evidence type="ECO:0000256" key="1">
    <source>
        <dbReference type="SAM" id="MobiDB-lite"/>
    </source>
</evidence>
<feature type="compositionally biased region" description="Basic and acidic residues" evidence="1">
    <location>
        <begin position="1042"/>
        <end position="1052"/>
    </location>
</feature>
<keyword evidence="4" id="KW-1185">Reference proteome</keyword>
<proteinExistence type="predicted"/>
<dbReference type="AlphaFoldDB" id="A0A7X2M181"/>
<dbReference type="Gene3D" id="3.30.70.1430">
    <property type="entry name" value="Multidrug efflux transporter AcrB pore domain"/>
    <property type="match status" value="2"/>
</dbReference>
<dbReference type="SUPFAM" id="SSF82866">
    <property type="entry name" value="Multidrug efflux transporter AcrB transmembrane domain"/>
    <property type="match status" value="2"/>
</dbReference>
<dbReference type="SUPFAM" id="SSF82693">
    <property type="entry name" value="Multidrug efflux transporter AcrB pore domain, PN1, PN2, PC1 and PC2 subdomains"/>
    <property type="match status" value="3"/>
</dbReference>
<feature type="transmembrane region" description="Helical" evidence="2">
    <location>
        <begin position="384"/>
        <end position="409"/>
    </location>
</feature>
<dbReference type="Proteomes" id="UP000448867">
    <property type="component" value="Unassembled WGS sequence"/>
</dbReference>
<comment type="caution">
    <text evidence="3">The sequence shown here is derived from an EMBL/GenBank/DDBJ whole genome shotgun (WGS) entry which is preliminary data.</text>
</comment>
<evidence type="ECO:0000313" key="4">
    <source>
        <dbReference type="Proteomes" id="UP000448867"/>
    </source>
</evidence>
<dbReference type="PRINTS" id="PR00702">
    <property type="entry name" value="ACRIFLAVINRP"/>
</dbReference>
<keyword evidence="2" id="KW-0472">Membrane</keyword>
<name>A0A7X2M181_9BACI</name>
<feature type="transmembrane region" description="Helical" evidence="2">
    <location>
        <begin position="12"/>
        <end position="34"/>
    </location>
</feature>
<dbReference type="EMBL" id="WKKI01000084">
    <property type="protein sequence ID" value="MRX74377.1"/>
    <property type="molecule type" value="Genomic_DNA"/>
</dbReference>
<accession>A0A7X2M181</accession>
<dbReference type="RefSeq" id="WP_154309824.1">
    <property type="nucleotide sequence ID" value="NZ_WKKI01000084.1"/>
</dbReference>
<feature type="transmembrane region" description="Helical" evidence="2">
    <location>
        <begin position="988"/>
        <end position="1012"/>
    </location>
</feature>
<protein>
    <submittedName>
        <fullName evidence="3">MMPL family transporter</fullName>
    </submittedName>
</protein>
<dbReference type="InterPro" id="IPR001036">
    <property type="entry name" value="Acrflvin-R"/>
</dbReference>
<sequence>MRISKFSIRRPVFTFVTMMLVIILGVVSFMNIPLKLIPEINPPIGVVVTNYSGAGPNEVVERVSKPLEESLSTLEGIDQITSTSQEGASLVLMQFSWTTKLDDVQSEILERLNDTPLPDDAGNPRFLKFDPSQFPIIQLSLSSSIDAATLQELSEDLEQELTRIRGVASVNLSGLTTEEVRVQLDQERLEEFQLSQSEVVDAIGANSVSLPGDTIVSDGKQLTTRVLSTIDSVETLQNLVITRNPANGNNVTLGDIGSIAVQPEETQTITRANQESAILLSVLQQSDANTADVSRDFQDSLNELLEQDKYEDIESNIIFDQGDYIQRAIGNMMNTLLLGGLFAMVVLFLFLRSFKSPLIIGIAIPYSVIVTFVLMYFSNFTLNIMTLGGLALGIGMLVDNAIVVIENIYRHLSMGKDPKKAAYDGAREVGPAITASTLTTVAVFLPVIFITGLIGELFTEFALTIAFSLFASLFVALTVVPMLASKLLLKPRKDMEAERQESRFMKSVDSGIRWALGRRALVLLLTVIVFAGSLYGLSRVGAVFLPNTDEGFFTLNVELESGSSLEETRKVVEALEGDLSEENDVDLYVSLIGSTQQETFRGTGSTNEAEIYIKLNDAENRTVSTFDFVDNVKRNMERTAASVNNTAELSFNLQSTAGSAPNTLSFNVRDSEEDRLAESVEKIEEALSGMSDITEVTSDLDDTVDEIQITVNRENALEQGLAPAQIAMVVNNVTRGSTAIQMTNAENNEVYPVNVSYDDSVTESIEALEGLLIKKPDGTFTNLGAVTDIEIGGSPSSVQRIDKQSAVQFTAKYRNSTNLGDISREVDKEIEDLDLPEETEIVFGGDRELLESSLDDMVLAFVLAIVFIYIVMAAQFESFKYPFVIMFTVPLMIVGVALALMFTNTPLSLPVVIGIIVLAGIVVNNAIVLVDYVNQRKEQGYKTYDALVEAVKVRMRPIFMTALTTILGLLPLSLGLGEGTEVNQPMGIAVIGGLITSTLLTLLVIPIVYSFFDKDTRRMNKKYVTPDGQLIPAYLMDDRRVDSTKEEPEVKAEVPANPTQSNEKEDMVRLLENIMRIVKDTDDDSTKK</sequence>
<dbReference type="Gene3D" id="1.20.1640.10">
    <property type="entry name" value="Multidrug efflux transporter AcrB transmembrane domain"/>
    <property type="match status" value="2"/>
</dbReference>
<feature type="transmembrane region" description="Helical" evidence="2">
    <location>
        <begin position="520"/>
        <end position="538"/>
    </location>
</feature>
<feature type="transmembrane region" description="Helical" evidence="2">
    <location>
        <begin position="332"/>
        <end position="351"/>
    </location>
</feature>
<dbReference type="GO" id="GO:0005886">
    <property type="term" value="C:plasma membrane"/>
    <property type="evidence" value="ECO:0007669"/>
    <property type="project" value="TreeGrafter"/>
</dbReference>
<feature type="transmembrane region" description="Helical" evidence="2">
    <location>
        <begin position="461"/>
        <end position="484"/>
    </location>
</feature>
<feature type="transmembrane region" description="Helical" evidence="2">
    <location>
        <begin position="909"/>
        <end position="933"/>
    </location>
</feature>
<feature type="region of interest" description="Disordered" evidence="1">
    <location>
        <begin position="1042"/>
        <end position="1065"/>
    </location>
</feature>